<keyword evidence="2" id="KW-0812">Transmembrane</keyword>
<keyword evidence="1" id="KW-0238">DNA-binding</keyword>
<dbReference type="PANTHER" id="PTHR46558:SF13">
    <property type="entry name" value="HTH-TYPE TRANSCRIPTIONAL REGULATOR IMMR"/>
    <property type="match status" value="1"/>
</dbReference>
<dbReference type="CDD" id="cd00093">
    <property type="entry name" value="HTH_XRE"/>
    <property type="match status" value="1"/>
</dbReference>
<keyword evidence="2" id="KW-0472">Membrane</keyword>
<proteinExistence type="predicted"/>
<dbReference type="Pfam" id="PF01381">
    <property type="entry name" value="HTH_3"/>
    <property type="match status" value="1"/>
</dbReference>
<organism evidence="5">
    <name type="scientific">Latilactobacillus sakei</name>
    <name type="common">Lactobacillus sakei</name>
    <dbReference type="NCBI Taxonomy" id="1599"/>
    <lineage>
        <taxon>Bacteria</taxon>
        <taxon>Bacillati</taxon>
        <taxon>Bacillota</taxon>
        <taxon>Bacilli</taxon>
        <taxon>Lactobacillales</taxon>
        <taxon>Lactobacillaceae</taxon>
        <taxon>Latilactobacillus</taxon>
    </lineage>
</organism>
<dbReference type="PROSITE" id="PS50943">
    <property type="entry name" value="HTH_CROC1"/>
    <property type="match status" value="1"/>
</dbReference>
<keyword evidence="5" id="KW-0614">Plasmid</keyword>
<evidence type="ECO:0000259" key="3">
    <source>
        <dbReference type="PROSITE" id="PS50943"/>
    </source>
</evidence>
<dbReference type="AlphaFoldDB" id="A0A094XY50"/>
<dbReference type="Gene3D" id="1.10.260.40">
    <property type="entry name" value="lambda repressor-like DNA-binding domains"/>
    <property type="match status" value="1"/>
</dbReference>
<accession>A0A094XY50</accession>
<evidence type="ECO:0000313" key="5">
    <source>
        <dbReference type="EMBL" id="AJQ16976.1"/>
    </source>
</evidence>
<dbReference type="PATRIC" id="fig|1599.17.peg.2197"/>
<feature type="domain" description="HTH cro/C1-type" evidence="3">
    <location>
        <begin position="7"/>
        <end position="61"/>
    </location>
</feature>
<name>A0A094XY50_LATSK</name>
<evidence type="ECO:0000256" key="1">
    <source>
        <dbReference type="ARBA" id="ARBA00023125"/>
    </source>
</evidence>
<feature type="transmembrane region" description="Helical" evidence="2">
    <location>
        <begin position="154"/>
        <end position="172"/>
    </location>
</feature>
<keyword evidence="2" id="KW-1133">Transmembrane helix</keyword>
<protein>
    <submittedName>
        <fullName evidence="5">XRE family transcriptional regulator</fullName>
    </submittedName>
</protein>
<feature type="transmembrane region" description="Helical" evidence="2">
    <location>
        <begin position="178"/>
        <end position="196"/>
    </location>
</feature>
<geneLocation type="plasmid" evidence="4">
    <name>pKCA15</name>
</geneLocation>
<dbReference type="EMBL" id="KF559314">
    <property type="protein sequence ID" value="AJQ16976.1"/>
    <property type="molecule type" value="Genomic_DNA"/>
</dbReference>
<sequence length="202" mass="23398">MKFGDRLKNARTELNLTQEQVARDFFITRQTISSWENEKTYPDIASLIKLSDYYHISLDTLLKEDTGMREFLEKEEVTRQIKPIYRDLMVIDLLVCSLLIGDFFNLIHLGVFMLPIFFLLLCSVSALNKLREFDNSSSLGLKYAWQKYLSGEKGAKYSLIMPIVFITSGVIVVLLKEWYIGGIFMLTGILLLFSIFTKTKHQ</sequence>
<dbReference type="InterPro" id="IPR001387">
    <property type="entry name" value="Cro/C1-type_HTH"/>
</dbReference>
<geneLocation type="plasmid" evidence="5">
    <name>pKCA9</name>
</geneLocation>
<dbReference type="EMBL" id="KF559313">
    <property type="protein sequence ID" value="AJQ16958.1"/>
    <property type="molecule type" value="Genomic_DNA"/>
</dbReference>
<feature type="transmembrane region" description="Helical" evidence="2">
    <location>
        <begin position="106"/>
        <end position="127"/>
    </location>
</feature>
<dbReference type="SUPFAM" id="SSF47413">
    <property type="entry name" value="lambda repressor-like DNA-binding domains"/>
    <property type="match status" value="1"/>
</dbReference>
<dbReference type="SMART" id="SM00530">
    <property type="entry name" value="HTH_XRE"/>
    <property type="match status" value="1"/>
</dbReference>
<dbReference type="InterPro" id="IPR010982">
    <property type="entry name" value="Lambda_DNA-bd_dom_sf"/>
</dbReference>
<evidence type="ECO:0000256" key="2">
    <source>
        <dbReference type="SAM" id="Phobius"/>
    </source>
</evidence>
<evidence type="ECO:0000313" key="4">
    <source>
        <dbReference type="EMBL" id="AJQ16958.1"/>
    </source>
</evidence>
<dbReference type="RefSeq" id="WP_035147647.1">
    <property type="nucleotide sequence ID" value="NZ_JRFY01000065.1"/>
</dbReference>
<dbReference type="GO" id="GO:0003677">
    <property type="term" value="F:DNA binding"/>
    <property type="evidence" value="ECO:0007669"/>
    <property type="project" value="UniProtKB-KW"/>
</dbReference>
<reference evidence="5" key="1">
    <citation type="submission" date="2013-08" db="EMBL/GenBank/DDBJ databases">
        <title>Genetic Structure of Residential Plasmids in Lactobacillus sakei KCA311.</title>
        <authorList>
            <person name="Woo D.R."/>
            <person name="Ahn C."/>
        </authorList>
    </citation>
    <scope>NUCLEOTIDE SEQUENCE</scope>
    <source>
        <strain evidence="5">KCA311</strain>
        <plasmid evidence="4">pKCA15</plasmid>
        <plasmid evidence="5">pKCA9</plasmid>
    </source>
</reference>
<dbReference type="PANTHER" id="PTHR46558">
    <property type="entry name" value="TRACRIPTIONAL REGULATORY PROTEIN-RELATED-RELATED"/>
    <property type="match status" value="1"/>
</dbReference>